<dbReference type="OrthoDB" id="4748970at2759"/>
<name>A0A814DCW7_9BILA</name>
<dbReference type="PANTHER" id="PTHR23235:SF150">
    <property type="entry name" value="KRUEPPEL-LIKE FACTOR LUNA"/>
    <property type="match status" value="1"/>
</dbReference>
<dbReference type="PANTHER" id="PTHR23235">
    <property type="entry name" value="KRUEPPEL-LIKE TRANSCRIPTION FACTOR"/>
    <property type="match status" value="1"/>
</dbReference>
<dbReference type="Gene3D" id="3.30.160.60">
    <property type="entry name" value="Classic Zinc Finger"/>
    <property type="match status" value="3"/>
</dbReference>
<evidence type="ECO:0000259" key="8">
    <source>
        <dbReference type="PROSITE" id="PS50157"/>
    </source>
</evidence>
<evidence type="ECO:0000256" key="4">
    <source>
        <dbReference type="ARBA" id="ARBA00022771"/>
    </source>
</evidence>
<dbReference type="FunFam" id="3.30.160.60:FF:000021">
    <property type="entry name" value="Basic krueppel-like factor 3"/>
    <property type="match status" value="1"/>
</dbReference>
<evidence type="ECO:0000256" key="7">
    <source>
        <dbReference type="PROSITE-ProRule" id="PRU00042"/>
    </source>
</evidence>
<sequence>MNNSNESPNDFYYWFSDQVGSWESKASPFSNDSNNNDTETDYYSSNSVSPSCVPFNTQPLTSIYNSYKKQEIVDHHSYPYPTHLLNYNQPYINYNFYNNQYLNQYYNQYQTINYQYVNIKREPIVYDEVNKPNNNNESVTVAQEEYTFLDIKPNILLLNENEDKSQKEKKSTKSRVFKDLYDPMIDLNQPNVTTIMQRPVDMGETKRYQRKNIDDLENRRIYKCDYDGCKKSYTKSSHLKAHRRIHTGEKPYLCSWPGCKWRFARSDELTRHLRKHSGDRPYECDKCDKKFARSDHLKLHLKRHAQLEQKLEISRLDSVSIEQQTELLHQQLQLHLHNNNNNHHHNVFNQFNQQAQYNHNHQHQLYQIDNQNLNY</sequence>
<keyword evidence="5" id="KW-0862">Zinc</keyword>
<dbReference type="EMBL" id="CAJNOC010002827">
    <property type="protein sequence ID" value="CAF0953651.1"/>
    <property type="molecule type" value="Genomic_DNA"/>
</dbReference>
<dbReference type="PROSITE" id="PS50157">
    <property type="entry name" value="ZINC_FINGER_C2H2_2"/>
    <property type="match status" value="3"/>
</dbReference>
<accession>A0A814DCW7</accession>
<evidence type="ECO:0000256" key="5">
    <source>
        <dbReference type="ARBA" id="ARBA00022833"/>
    </source>
</evidence>
<comment type="subcellular location">
    <subcellularLocation>
        <location evidence="1">Nucleus</location>
    </subcellularLocation>
</comment>
<reference evidence="9" key="1">
    <citation type="submission" date="2021-02" db="EMBL/GenBank/DDBJ databases">
        <authorList>
            <person name="Nowell W R."/>
        </authorList>
    </citation>
    <scope>NUCLEOTIDE SEQUENCE</scope>
    <source>
        <strain evidence="9">Ploen Becks lab</strain>
    </source>
</reference>
<evidence type="ECO:0000256" key="3">
    <source>
        <dbReference type="ARBA" id="ARBA00022737"/>
    </source>
</evidence>
<dbReference type="InterPro" id="IPR036236">
    <property type="entry name" value="Znf_C2H2_sf"/>
</dbReference>
<dbReference type="GO" id="GO:0008270">
    <property type="term" value="F:zinc ion binding"/>
    <property type="evidence" value="ECO:0007669"/>
    <property type="project" value="UniProtKB-KW"/>
</dbReference>
<gene>
    <name evidence="9" type="ORF">OXX778_LOCUS14078</name>
</gene>
<evidence type="ECO:0000313" key="9">
    <source>
        <dbReference type="EMBL" id="CAF0953651.1"/>
    </source>
</evidence>
<dbReference type="GO" id="GO:0000978">
    <property type="term" value="F:RNA polymerase II cis-regulatory region sequence-specific DNA binding"/>
    <property type="evidence" value="ECO:0007669"/>
    <property type="project" value="TreeGrafter"/>
</dbReference>
<evidence type="ECO:0000256" key="6">
    <source>
        <dbReference type="ARBA" id="ARBA00023242"/>
    </source>
</evidence>
<dbReference type="GO" id="GO:0005634">
    <property type="term" value="C:nucleus"/>
    <property type="evidence" value="ECO:0007669"/>
    <property type="project" value="UniProtKB-SubCell"/>
</dbReference>
<evidence type="ECO:0000313" key="10">
    <source>
        <dbReference type="Proteomes" id="UP000663879"/>
    </source>
</evidence>
<proteinExistence type="predicted"/>
<keyword evidence="2" id="KW-0479">Metal-binding</keyword>
<feature type="domain" description="C2H2-type" evidence="8">
    <location>
        <begin position="252"/>
        <end position="281"/>
    </location>
</feature>
<organism evidence="9 10">
    <name type="scientific">Brachionus calyciflorus</name>
    <dbReference type="NCBI Taxonomy" id="104777"/>
    <lineage>
        <taxon>Eukaryota</taxon>
        <taxon>Metazoa</taxon>
        <taxon>Spiralia</taxon>
        <taxon>Gnathifera</taxon>
        <taxon>Rotifera</taxon>
        <taxon>Eurotatoria</taxon>
        <taxon>Monogononta</taxon>
        <taxon>Pseudotrocha</taxon>
        <taxon>Ploima</taxon>
        <taxon>Brachionidae</taxon>
        <taxon>Brachionus</taxon>
    </lineage>
</organism>
<comment type="caution">
    <text evidence="9">The sequence shown here is derived from an EMBL/GenBank/DDBJ whole genome shotgun (WGS) entry which is preliminary data.</text>
</comment>
<dbReference type="GO" id="GO:0000981">
    <property type="term" value="F:DNA-binding transcription factor activity, RNA polymerase II-specific"/>
    <property type="evidence" value="ECO:0007669"/>
    <property type="project" value="TreeGrafter"/>
</dbReference>
<dbReference type="SUPFAM" id="SSF57667">
    <property type="entry name" value="beta-beta-alpha zinc fingers"/>
    <property type="match status" value="2"/>
</dbReference>
<keyword evidence="10" id="KW-1185">Reference proteome</keyword>
<feature type="domain" description="C2H2-type" evidence="8">
    <location>
        <begin position="222"/>
        <end position="251"/>
    </location>
</feature>
<dbReference type="Proteomes" id="UP000663879">
    <property type="component" value="Unassembled WGS sequence"/>
</dbReference>
<dbReference type="InterPro" id="IPR013087">
    <property type="entry name" value="Znf_C2H2_type"/>
</dbReference>
<keyword evidence="4 7" id="KW-0863">Zinc-finger</keyword>
<dbReference type="PROSITE" id="PS00028">
    <property type="entry name" value="ZINC_FINGER_C2H2_1"/>
    <property type="match status" value="3"/>
</dbReference>
<dbReference type="FunFam" id="3.30.160.60:FF:000018">
    <property type="entry name" value="Krueppel-like factor 15"/>
    <property type="match status" value="1"/>
</dbReference>
<protein>
    <recommendedName>
        <fullName evidence="8">C2H2-type domain-containing protein</fullName>
    </recommendedName>
</protein>
<dbReference type="AlphaFoldDB" id="A0A814DCW7"/>
<keyword evidence="6" id="KW-0539">Nucleus</keyword>
<dbReference type="Pfam" id="PF00096">
    <property type="entry name" value="zf-C2H2"/>
    <property type="match status" value="3"/>
</dbReference>
<evidence type="ECO:0000256" key="1">
    <source>
        <dbReference type="ARBA" id="ARBA00004123"/>
    </source>
</evidence>
<evidence type="ECO:0000256" key="2">
    <source>
        <dbReference type="ARBA" id="ARBA00022723"/>
    </source>
</evidence>
<dbReference type="FunFam" id="3.30.160.60:FF:000624">
    <property type="entry name" value="zinc finger protein 697"/>
    <property type="match status" value="1"/>
</dbReference>
<feature type="domain" description="C2H2-type" evidence="8">
    <location>
        <begin position="282"/>
        <end position="309"/>
    </location>
</feature>
<keyword evidence="3" id="KW-0677">Repeat</keyword>
<dbReference type="SMART" id="SM00355">
    <property type="entry name" value="ZnF_C2H2"/>
    <property type="match status" value="3"/>
</dbReference>